<proteinExistence type="predicted"/>
<dbReference type="AlphaFoldDB" id="A0A2J8A9M8"/>
<protein>
    <submittedName>
        <fullName evidence="2">Uncharacterized protein</fullName>
    </submittedName>
</protein>
<keyword evidence="3" id="KW-1185">Reference proteome</keyword>
<dbReference type="Proteomes" id="UP000236333">
    <property type="component" value="Unassembled WGS sequence"/>
</dbReference>
<evidence type="ECO:0000313" key="3">
    <source>
        <dbReference type="Proteomes" id="UP000236333"/>
    </source>
</evidence>
<feature type="region of interest" description="Disordered" evidence="1">
    <location>
        <begin position="445"/>
        <end position="496"/>
    </location>
</feature>
<sequence length="840" mass="87220">MSSSTQQPVLSRPAQAAAILRSLPGLAERLRASPPPSIEELRELAARLKELLPLIGDGTAAPALLSNAAARAALLNVLAVALRQLLPSSAGAPGSGAAREEELWLFCYTSVAFWGSICCSTLLTCKLSPLHSKRQLGFLLRLVRTQPLQCCALRLADVGPELLSLQQAEGEPQEGARGRAASNAAARAHDRQQKVVCGASDMLVQSLPLVFALAVPLDAGGGPPSPHNELGQLWKELASAFRDSCMLEHVARTLLLLLLPSQRVQPAGDGDSDNFRHASALGSIISRISWMASFSALADDAFPSATSEPSTLAAALLELLSGRCVRHAVLVLGVAALCAADGGPSYGLPSELLRHVPVIGQREGPDGARGEAVDLRHTNGRMVLESLAVENMVHVLRRGVRSRPPGRQGTLALLLRVGRLVAASGRAHLGACGGSAEAETTAHRECGGSACGSRSGSGCSSGSGSGSGRSGGGGVGRRQEQTTVPPQLPRPPATPGLQLRLGEAALRPLFNAALEGAMELCFPARPAERPERAAARVECWQLFAAYTRDVLPLPLDGGLPCSPVQHLRDPGAMLPGAPLPASPPPSWADALAGGWLPCLERLLHRGGEDPAGPEMRLAVSAMALFLPDGEPSTRAWRHFAVLLAYGEPRQAAVLVATLGKLLYAADLSALLESTTADNWIAAAAAMCALEGAVEEWEAASGAATFGAMTAALPAQSAANWVGPATGAQAQFPWWPQQLQALASSMRAEGWDADADGAEALAALLQSWEADGSVGVDEGELAGAEVGAKVEGGASLQKPMGLLAAWRHVEECSAVVKIEQRFALALVPVAEARGALHACSC</sequence>
<evidence type="ECO:0000256" key="1">
    <source>
        <dbReference type="SAM" id="MobiDB-lite"/>
    </source>
</evidence>
<reference evidence="2 3" key="1">
    <citation type="journal article" date="2017" name="Mol. Biol. Evol.">
        <title>The 4-celled Tetrabaena socialis nuclear genome reveals the essential components for genetic control of cell number at the origin of multicellularity in the volvocine lineage.</title>
        <authorList>
            <person name="Featherston J."/>
            <person name="Arakaki Y."/>
            <person name="Hanschen E.R."/>
            <person name="Ferris P.J."/>
            <person name="Michod R.E."/>
            <person name="Olson B.J.S.C."/>
            <person name="Nozaki H."/>
            <person name="Durand P.M."/>
        </authorList>
    </citation>
    <scope>NUCLEOTIDE SEQUENCE [LARGE SCALE GENOMIC DNA]</scope>
    <source>
        <strain evidence="2 3">NIES-571</strain>
    </source>
</reference>
<accession>A0A2J8A9M8</accession>
<feature type="compositionally biased region" description="Low complexity" evidence="1">
    <location>
        <begin position="447"/>
        <end position="458"/>
    </location>
</feature>
<comment type="caution">
    <text evidence="2">The sequence shown here is derived from an EMBL/GenBank/DDBJ whole genome shotgun (WGS) entry which is preliminary data.</text>
</comment>
<feature type="compositionally biased region" description="Gly residues" evidence="1">
    <location>
        <begin position="459"/>
        <end position="476"/>
    </location>
</feature>
<name>A0A2J8A9M8_9CHLO</name>
<gene>
    <name evidence="2" type="ORF">TSOC_004154</name>
</gene>
<evidence type="ECO:0000313" key="2">
    <source>
        <dbReference type="EMBL" id="PNH09226.1"/>
    </source>
</evidence>
<dbReference type="OrthoDB" id="563490at2759"/>
<dbReference type="EMBL" id="PGGS01000098">
    <property type="protein sequence ID" value="PNH09226.1"/>
    <property type="molecule type" value="Genomic_DNA"/>
</dbReference>
<organism evidence="2 3">
    <name type="scientific">Tetrabaena socialis</name>
    <dbReference type="NCBI Taxonomy" id="47790"/>
    <lineage>
        <taxon>Eukaryota</taxon>
        <taxon>Viridiplantae</taxon>
        <taxon>Chlorophyta</taxon>
        <taxon>core chlorophytes</taxon>
        <taxon>Chlorophyceae</taxon>
        <taxon>CS clade</taxon>
        <taxon>Chlamydomonadales</taxon>
        <taxon>Tetrabaenaceae</taxon>
        <taxon>Tetrabaena</taxon>
    </lineage>
</organism>